<proteinExistence type="predicted"/>
<dbReference type="EMBL" id="QUMX01000036">
    <property type="protein sequence ID" value="REG35269.1"/>
    <property type="molecule type" value="Genomic_DNA"/>
</dbReference>
<dbReference type="AlphaFoldDB" id="A0AAQ0HEE5"/>
<evidence type="ECO:0000256" key="1">
    <source>
        <dbReference type="SAM" id="MobiDB-lite"/>
    </source>
</evidence>
<accession>A0AAQ0HEE5</accession>
<evidence type="ECO:0000313" key="3">
    <source>
        <dbReference type="Proteomes" id="UP000256794"/>
    </source>
</evidence>
<protein>
    <submittedName>
        <fullName evidence="2">Uncharacterized protein</fullName>
    </submittedName>
</protein>
<feature type="region of interest" description="Disordered" evidence="1">
    <location>
        <begin position="197"/>
        <end position="237"/>
    </location>
</feature>
<reference evidence="2 3" key="1">
    <citation type="submission" date="2018-08" db="EMBL/GenBank/DDBJ databases">
        <title>Genomic Encyclopedia of Archaeal and Bacterial Type Strains, Phase II (KMG-II): from individual species to whole genera.</title>
        <authorList>
            <person name="Goeker M."/>
        </authorList>
    </citation>
    <scope>NUCLEOTIDE SEQUENCE [LARGE SCALE GENOMIC DNA]</scope>
    <source>
        <strain evidence="2 3">DSM 582</strain>
    </source>
</reference>
<keyword evidence="3" id="KW-1185">Reference proteome</keyword>
<name>A0AAQ0HEE5_PARVE</name>
<sequence length="237" mass="25249">MGIVGVPVIDGDPVQIRAEVLFHLRHEVPGEPLQVGHVGGILRRDDEAEMVPVVLAVLGEGGIVGIIAAGVGHQPAAVVAADALALEIGEMGRHRRRAEGPAPVPDHPRLHHHPALRREQTRAAKARPSAPKGRVAGADGSPRGRRFPGRSRLSDRPGLPRRAQHLIDEAAAAGRRGRARPARADAELAVVMAHDNPPCPAIRATVPKSALKSRRSPQKAAWPPTDWPRKRPAMSIA</sequence>
<comment type="caution">
    <text evidence="2">The sequence shown here is derived from an EMBL/GenBank/DDBJ whole genome shotgun (WGS) entry which is preliminary data.</text>
</comment>
<organism evidence="2 3">
    <name type="scientific">Paracoccus versutus</name>
    <name type="common">Thiobacillus versutus</name>
    <dbReference type="NCBI Taxonomy" id="34007"/>
    <lineage>
        <taxon>Bacteria</taxon>
        <taxon>Pseudomonadati</taxon>
        <taxon>Pseudomonadota</taxon>
        <taxon>Alphaproteobacteria</taxon>
        <taxon>Rhodobacterales</taxon>
        <taxon>Paracoccaceae</taxon>
        <taxon>Paracoccus</taxon>
    </lineage>
</organism>
<evidence type="ECO:0000313" key="2">
    <source>
        <dbReference type="EMBL" id="REG35269.1"/>
    </source>
</evidence>
<feature type="region of interest" description="Disordered" evidence="1">
    <location>
        <begin position="94"/>
        <end position="162"/>
    </location>
</feature>
<dbReference type="Proteomes" id="UP000256794">
    <property type="component" value="Unassembled WGS sequence"/>
</dbReference>
<gene>
    <name evidence="2" type="ORF">ATH84_103630</name>
</gene>